<reference evidence="1" key="1">
    <citation type="submission" date="2024-01" db="EMBL/GenBank/DDBJ databases">
        <authorList>
            <person name="Webb A."/>
        </authorList>
    </citation>
    <scope>NUCLEOTIDE SEQUENCE</scope>
    <source>
        <strain evidence="1">Pm1</strain>
    </source>
</reference>
<sequence length="33" mass="3903">MKWVFKTKTDAHGEVEHLMDRLARENEQAFGLD</sequence>
<protein>
    <submittedName>
        <fullName evidence="1">Uncharacterized protein</fullName>
    </submittedName>
</protein>
<dbReference type="Proteomes" id="UP001162060">
    <property type="component" value="Unassembled WGS sequence"/>
</dbReference>
<evidence type="ECO:0000313" key="1">
    <source>
        <dbReference type="EMBL" id="CAK7925867.1"/>
    </source>
</evidence>
<gene>
    <name evidence="1" type="ORF">PM001_LOCUS11017</name>
</gene>
<proteinExistence type="predicted"/>
<accession>A0AAV1TXE0</accession>
<dbReference type="AlphaFoldDB" id="A0AAV1TXE0"/>
<name>A0AAV1TXE0_9STRA</name>
<dbReference type="EMBL" id="CAKLBY020000092">
    <property type="protein sequence ID" value="CAK7925867.1"/>
    <property type="molecule type" value="Genomic_DNA"/>
</dbReference>
<evidence type="ECO:0000313" key="2">
    <source>
        <dbReference type="Proteomes" id="UP001162060"/>
    </source>
</evidence>
<comment type="caution">
    <text evidence="1">The sequence shown here is derived from an EMBL/GenBank/DDBJ whole genome shotgun (WGS) entry which is preliminary data.</text>
</comment>
<organism evidence="1 2">
    <name type="scientific">Peronospora matthiolae</name>
    <dbReference type="NCBI Taxonomy" id="2874970"/>
    <lineage>
        <taxon>Eukaryota</taxon>
        <taxon>Sar</taxon>
        <taxon>Stramenopiles</taxon>
        <taxon>Oomycota</taxon>
        <taxon>Peronosporomycetes</taxon>
        <taxon>Peronosporales</taxon>
        <taxon>Peronosporaceae</taxon>
        <taxon>Peronospora</taxon>
    </lineage>
</organism>